<dbReference type="InterPro" id="IPR011664">
    <property type="entry name" value="Abi_system_AbiD/AbiF-like"/>
</dbReference>
<reference evidence="1 2" key="1">
    <citation type="submission" date="2018-04" db="EMBL/GenBank/DDBJ databases">
        <title>Bordetella sp. HZ20 isolated from seawater.</title>
        <authorList>
            <person name="Sun C."/>
        </authorList>
    </citation>
    <scope>NUCLEOTIDE SEQUENCE [LARGE SCALE GENOMIC DNA]</scope>
    <source>
        <strain evidence="1 2">HZ20</strain>
    </source>
</reference>
<evidence type="ECO:0000313" key="1">
    <source>
        <dbReference type="EMBL" id="AWB35850.1"/>
    </source>
</evidence>
<protein>
    <recommendedName>
        <fullName evidence="3">Abi family protein</fullName>
    </recommendedName>
</protein>
<proteinExistence type="predicted"/>
<keyword evidence="2" id="KW-1185">Reference proteome</keyword>
<organism evidence="1 2">
    <name type="scientific">Orrella marina</name>
    <dbReference type="NCBI Taxonomy" id="2163011"/>
    <lineage>
        <taxon>Bacteria</taxon>
        <taxon>Pseudomonadati</taxon>
        <taxon>Pseudomonadota</taxon>
        <taxon>Betaproteobacteria</taxon>
        <taxon>Burkholderiales</taxon>
        <taxon>Alcaligenaceae</taxon>
        <taxon>Orrella</taxon>
    </lineage>
</organism>
<accession>A0A2R4XPX2</accession>
<sequence length="148" mass="17140">MKFNKPAFTDDQQLDQLIQRGVVCGDRAEALHYLGHINYYRLAAYWLPFEADHASHSFKPGTRFVDVLNLYIFDRELRLLVLDAIERVEVSVRTGWAYTLAHRYGPHAHLNACQWPLILTHLWPIKLTHLSKINLRFSVSSDNSLLPA</sequence>
<dbReference type="EMBL" id="CP028901">
    <property type="protein sequence ID" value="AWB35850.1"/>
    <property type="molecule type" value="Genomic_DNA"/>
</dbReference>
<evidence type="ECO:0000313" key="2">
    <source>
        <dbReference type="Proteomes" id="UP000244571"/>
    </source>
</evidence>
<name>A0A2R4XPX2_9BURK</name>
<dbReference type="Pfam" id="PF07751">
    <property type="entry name" value="Abi_2"/>
    <property type="match status" value="1"/>
</dbReference>
<dbReference type="RefSeq" id="WP_108623306.1">
    <property type="nucleotide sequence ID" value="NZ_CP028901.1"/>
</dbReference>
<dbReference type="OrthoDB" id="5363652at2"/>
<dbReference type="KEGG" id="boz:DBV39_15235"/>
<dbReference type="Proteomes" id="UP000244571">
    <property type="component" value="Chromosome"/>
</dbReference>
<evidence type="ECO:0008006" key="3">
    <source>
        <dbReference type="Google" id="ProtNLM"/>
    </source>
</evidence>
<dbReference type="AlphaFoldDB" id="A0A2R4XPX2"/>
<gene>
    <name evidence="1" type="ORF">DBV39_15235</name>
</gene>